<gene>
    <name evidence="1" type="ORF">ACEG43_45105</name>
</gene>
<dbReference type="Proteomes" id="UP001571476">
    <property type="component" value="Unassembled WGS sequence"/>
</dbReference>
<dbReference type="EMBL" id="JBGOSP010000054">
    <property type="protein sequence ID" value="MFA3843223.1"/>
    <property type="molecule type" value="Genomic_DNA"/>
</dbReference>
<evidence type="ECO:0000313" key="2">
    <source>
        <dbReference type="Proteomes" id="UP001571476"/>
    </source>
</evidence>
<reference evidence="1 2" key="1">
    <citation type="submission" date="2024-08" db="EMBL/GenBank/DDBJ databases">
        <title>Genome sequence of Streptomyces aureus CACIA-1.46HGO.</title>
        <authorList>
            <person name="Evangelista-Martinez Z."/>
        </authorList>
    </citation>
    <scope>NUCLEOTIDE SEQUENCE [LARGE SCALE GENOMIC DNA]</scope>
    <source>
        <strain evidence="1 2">CACIA-1.46HGO</strain>
    </source>
</reference>
<comment type="caution">
    <text evidence="1">The sequence shown here is derived from an EMBL/GenBank/DDBJ whole genome shotgun (WGS) entry which is preliminary data.</text>
</comment>
<protein>
    <submittedName>
        <fullName evidence="1">Uncharacterized protein</fullName>
    </submittedName>
</protein>
<accession>A0ABV4T1I9</accession>
<proteinExistence type="predicted"/>
<organism evidence="1 2">
    <name type="scientific">Streptomyces aureus</name>
    <dbReference type="NCBI Taxonomy" id="193461"/>
    <lineage>
        <taxon>Bacteria</taxon>
        <taxon>Bacillati</taxon>
        <taxon>Actinomycetota</taxon>
        <taxon>Actinomycetes</taxon>
        <taxon>Kitasatosporales</taxon>
        <taxon>Streptomycetaceae</taxon>
        <taxon>Streptomyces</taxon>
    </lineage>
</organism>
<evidence type="ECO:0000313" key="1">
    <source>
        <dbReference type="EMBL" id="MFA3843223.1"/>
    </source>
</evidence>
<dbReference type="RefSeq" id="WP_356082663.1">
    <property type="nucleotide sequence ID" value="NZ_JBGOSP010000054.1"/>
</dbReference>
<name>A0ABV4T1I9_9ACTN</name>
<keyword evidence="2" id="KW-1185">Reference proteome</keyword>
<sequence length="67" mass="7143">MDDVSYMARGSTRAVCQRELDRICRLLDAVPTMLPSDTVGHGWTARAVPTTKAPDADGDVRGPVVSG</sequence>